<dbReference type="PANTHER" id="PTHR32258:SF28">
    <property type="entry name" value="PROTEIN NETWORKED 3A-RELATED"/>
    <property type="match status" value="1"/>
</dbReference>
<dbReference type="InterPro" id="IPR011684">
    <property type="entry name" value="NAB"/>
</dbReference>
<feature type="domain" description="NAB" evidence="5">
    <location>
        <begin position="124"/>
        <end position="206"/>
    </location>
</feature>
<dbReference type="Proteomes" id="UP000053555">
    <property type="component" value="Unassembled WGS sequence"/>
</dbReference>
<gene>
    <name evidence="6" type="ORF">glysoja_038860</name>
</gene>
<keyword evidence="1 3" id="KW-0175">Coiled coil</keyword>
<evidence type="ECO:0000313" key="6">
    <source>
        <dbReference type="EMBL" id="KHN28238.1"/>
    </source>
</evidence>
<organism evidence="6">
    <name type="scientific">Glycine soja</name>
    <name type="common">Wild soybean</name>
    <dbReference type="NCBI Taxonomy" id="3848"/>
    <lineage>
        <taxon>Eukaryota</taxon>
        <taxon>Viridiplantae</taxon>
        <taxon>Streptophyta</taxon>
        <taxon>Embryophyta</taxon>
        <taxon>Tracheophyta</taxon>
        <taxon>Spermatophyta</taxon>
        <taxon>Magnoliopsida</taxon>
        <taxon>eudicotyledons</taxon>
        <taxon>Gunneridae</taxon>
        <taxon>Pentapetalae</taxon>
        <taxon>rosids</taxon>
        <taxon>fabids</taxon>
        <taxon>Fabales</taxon>
        <taxon>Fabaceae</taxon>
        <taxon>Papilionoideae</taxon>
        <taxon>50 kb inversion clade</taxon>
        <taxon>NPAAA clade</taxon>
        <taxon>indigoferoid/millettioid clade</taxon>
        <taxon>Phaseoleae</taxon>
        <taxon>Glycine</taxon>
        <taxon>Glycine subgen. Soja</taxon>
    </lineage>
</organism>
<accession>A0A0B2R8J8</accession>
<dbReference type="PROSITE" id="PS51774">
    <property type="entry name" value="NAB"/>
    <property type="match status" value="1"/>
</dbReference>
<evidence type="ECO:0000256" key="3">
    <source>
        <dbReference type="SAM" id="Coils"/>
    </source>
</evidence>
<dbReference type="InterPro" id="IPR051861">
    <property type="entry name" value="NET_actin-binding_domain"/>
</dbReference>
<reference evidence="6" key="1">
    <citation type="submission" date="2014-07" db="EMBL/GenBank/DDBJ databases">
        <title>Identification of a novel salt tolerance gene in wild soybean by whole-genome sequencing.</title>
        <authorList>
            <person name="Lam H.-M."/>
            <person name="Qi X."/>
            <person name="Li M.-W."/>
            <person name="Liu X."/>
            <person name="Xie M."/>
            <person name="Ni M."/>
            <person name="Xu X."/>
        </authorList>
    </citation>
    <scope>NUCLEOTIDE SEQUENCE [LARGE SCALE GENOMIC DNA]</scope>
    <source>
        <tissue evidence="6">Root</tissue>
    </source>
</reference>
<feature type="region of interest" description="Disordered" evidence="4">
    <location>
        <begin position="1"/>
        <end position="52"/>
    </location>
</feature>
<evidence type="ECO:0000256" key="4">
    <source>
        <dbReference type="SAM" id="MobiDB-lite"/>
    </source>
</evidence>
<dbReference type="PANTHER" id="PTHR32258">
    <property type="entry name" value="PROTEIN NETWORKED 4A"/>
    <property type="match status" value="1"/>
</dbReference>
<dbReference type="AlphaFoldDB" id="A0A0B2R8J8"/>
<dbReference type="GO" id="GO:0003779">
    <property type="term" value="F:actin binding"/>
    <property type="evidence" value="ECO:0007669"/>
    <property type="project" value="InterPro"/>
</dbReference>
<dbReference type="EMBL" id="KN652923">
    <property type="protein sequence ID" value="KHN28238.1"/>
    <property type="molecule type" value="Genomic_DNA"/>
</dbReference>
<name>A0A0B2R8J8_GLYSO</name>
<protein>
    <recommendedName>
        <fullName evidence="5">NAB domain-containing protein</fullName>
    </recommendedName>
</protein>
<feature type="region of interest" description="Disordered" evidence="4">
    <location>
        <begin position="107"/>
        <end position="139"/>
    </location>
</feature>
<sequence>MGPGGPGGPGPGGPGWGPGPGGPGWGPGGGGPGGPGWGPGPGGPGWGPGLGGPGFFGPDGFFGGCANGLCSLVSSCESRVDATPPQLQNSTNTRQCQGKILRFSALEDNQEKKKSEEDDWNDEESTVTVVDSHTTSNRSPWLQSTLSELNEKTRAMLKLIEEDADSFAKRAEMYYKKRPELVSMVEDFYRTHRSLAERYDQVKPDTTGIGHLITGGSPFASAKHQLEKLMTFSDNGYDTYSEHCDVYESEESEVDDPEQEEDEEGTKFLHNSIKNEQVSFVAASDVEVMKLRGEVKRLNEENKAHRDQIKQKDTICDEIMMLREEIGRLRDENEAQKEQLKQKDEEKIEVIRQLSLAIDVLKQENVKMRNFIAKESTKKWKNPFEINKLVGAFSVKLFSGGTPKNQPGVELSRCG</sequence>
<feature type="compositionally biased region" description="Gly residues" evidence="4">
    <location>
        <begin position="13"/>
        <end position="52"/>
    </location>
</feature>
<dbReference type="GO" id="GO:0005774">
    <property type="term" value="C:vacuolar membrane"/>
    <property type="evidence" value="ECO:0007669"/>
    <property type="project" value="TreeGrafter"/>
</dbReference>
<evidence type="ECO:0000256" key="1">
    <source>
        <dbReference type="ARBA" id="ARBA00023054"/>
    </source>
</evidence>
<comment type="similarity">
    <text evidence="2">Belongs to the NET family.</text>
</comment>
<dbReference type="Pfam" id="PF07765">
    <property type="entry name" value="KIP1"/>
    <property type="match status" value="1"/>
</dbReference>
<proteinExistence type="inferred from homology"/>
<evidence type="ECO:0000259" key="5">
    <source>
        <dbReference type="PROSITE" id="PS51774"/>
    </source>
</evidence>
<feature type="compositionally biased region" description="Low complexity" evidence="4">
    <location>
        <begin position="126"/>
        <end position="136"/>
    </location>
</feature>
<feature type="coiled-coil region" evidence="3">
    <location>
        <begin position="281"/>
        <end position="353"/>
    </location>
</feature>
<evidence type="ECO:0000256" key="2">
    <source>
        <dbReference type="ARBA" id="ARBA00038006"/>
    </source>
</evidence>
<feature type="compositionally biased region" description="Pro residues" evidence="4">
    <location>
        <begin position="1"/>
        <end position="12"/>
    </location>
</feature>